<organism evidence="2 3">
    <name type="scientific">Streptomyces albiflavescens</name>
    <dbReference type="NCBI Taxonomy" id="1623582"/>
    <lineage>
        <taxon>Bacteria</taxon>
        <taxon>Bacillati</taxon>
        <taxon>Actinomycetota</taxon>
        <taxon>Actinomycetes</taxon>
        <taxon>Kitasatosporales</taxon>
        <taxon>Streptomycetaceae</taxon>
        <taxon>Streptomyces</taxon>
    </lineage>
</organism>
<dbReference type="EMBL" id="BMMM01000001">
    <property type="protein sequence ID" value="GGN48522.1"/>
    <property type="molecule type" value="Genomic_DNA"/>
</dbReference>
<accession>A0A917XQQ7</accession>
<gene>
    <name evidence="2" type="ORF">GCM10011579_001240</name>
</gene>
<proteinExistence type="predicted"/>
<evidence type="ECO:0000313" key="3">
    <source>
        <dbReference type="Proteomes" id="UP000600365"/>
    </source>
</evidence>
<keyword evidence="3" id="KW-1185">Reference proteome</keyword>
<comment type="caution">
    <text evidence="2">The sequence shown here is derived from an EMBL/GenBank/DDBJ whole genome shotgun (WGS) entry which is preliminary data.</text>
</comment>
<evidence type="ECO:0000256" key="1">
    <source>
        <dbReference type="SAM" id="MobiDB-lite"/>
    </source>
</evidence>
<feature type="region of interest" description="Disordered" evidence="1">
    <location>
        <begin position="53"/>
        <end position="80"/>
    </location>
</feature>
<evidence type="ECO:0000313" key="2">
    <source>
        <dbReference type="EMBL" id="GGN48522.1"/>
    </source>
</evidence>
<reference evidence="2 3" key="1">
    <citation type="journal article" date="2014" name="Int. J. Syst. Evol. Microbiol.">
        <title>Complete genome sequence of Corynebacterium casei LMG S-19264T (=DSM 44701T), isolated from a smear-ripened cheese.</title>
        <authorList>
            <consortium name="US DOE Joint Genome Institute (JGI-PGF)"/>
            <person name="Walter F."/>
            <person name="Albersmeier A."/>
            <person name="Kalinowski J."/>
            <person name="Ruckert C."/>
        </authorList>
    </citation>
    <scope>NUCLEOTIDE SEQUENCE [LARGE SCALE GENOMIC DNA]</scope>
    <source>
        <strain evidence="2 3">CGMCC 4.7111</strain>
    </source>
</reference>
<evidence type="ECO:0008006" key="4">
    <source>
        <dbReference type="Google" id="ProtNLM"/>
    </source>
</evidence>
<dbReference type="Proteomes" id="UP000600365">
    <property type="component" value="Unassembled WGS sequence"/>
</dbReference>
<protein>
    <recommendedName>
        <fullName evidence="4">Alcohol dehydrogenase</fullName>
    </recommendedName>
</protein>
<sequence length="80" mass="8689">MMAAGRLPASFLVTHTFPLNQMEEAYDVFSRAADTGVLKVVLGEQPHDTVAVKAADQGKRRRMSDQTPSWMPSRTPAGAS</sequence>
<dbReference type="AlphaFoldDB" id="A0A917XQQ7"/>
<name>A0A917XQQ7_9ACTN</name>